<evidence type="ECO:0000256" key="6">
    <source>
        <dbReference type="ARBA" id="ARBA00023136"/>
    </source>
</evidence>
<dbReference type="Gene3D" id="3.30.240.20">
    <property type="entry name" value="bsu07140 like domains"/>
    <property type="match status" value="2"/>
</dbReference>
<dbReference type="Proteomes" id="UP000501747">
    <property type="component" value="Chromosome"/>
</dbReference>
<keyword evidence="4 7" id="KW-0812">Transmembrane</keyword>
<name>A0A6G8ARF2_9ENTE</name>
<protein>
    <submittedName>
        <fullName evidence="10">DUF421 domain-containing protein</fullName>
    </submittedName>
</protein>
<dbReference type="GO" id="GO:0005886">
    <property type="term" value="C:plasma membrane"/>
    <property type="evidence" value="ECO:0007669"/>
    <property type="project" value="UniProtKB-SubCell"/>
</dbReference>
<gene>
    <name evidence="10" type="ORF">G7082_03405</name>
</gene>
<sequence>MKEYLEIGIKLAIGLISLIFQMNLLGKSNLAPTSSLDQLQNFVLGGIIGGMIYNSQVSILQFFLVLIVWTFLVTLFKYLKENVSLVKRLIDGQPVILIKNGEVLVESCAKKGISASDLMFKLRSANVYDTRQVKRAIQEQNGQLTIILYGEELVRYPIITNGFVDDDLLDTFDKDREWLNKELEKQGTDLSNVYLGEYINGSLYFSFYDKSKVRKNIKAD</sequence>
<evidence type="ECO:0000313" key="10">
    <source>
        <dbReference type="EMBL" id="QIL47651.1"/>
    </source>
</evidence>
<evidence type="ECO:0000256" key="5">
    <source>
        <dbReference type="ARBA" id="ARBA00022989"/>
    </source>
</evidence>
<dbReference type="Pfam" id="PF04239">
    <property type="entry name" value="DUF421"/>
    <property type="match status" value="1"/>
</dbReference>
<feature type="transmembrane region" description="Helical" evidence="7">
    <location>
        <begin position="7"/>
        <end position="26"/>
    </location>
</feature>
<dbReference type="PANTHER" id="PTHR34582">
    <property type="entry name" value="UPF0702 TRANSMEMBRANE PROTEIN YCAP"/>
    <property type="match status" value="1"/>
</dbReference>
<keyword evidence="3" id="KW-1003">Cell membrane</keyword>
<feature type="domain" description="YetF C-terminal" evidence="8">
    <location>
        <begin position="82"/>
        <end position="198"/>
    </location>
</feature>
<proteinExistence type="inferred from homology"/>
<feature type="domain" description="YetF-like N-terminal transmembrane" evidence="9">
    <location>
        <begin position="4"/>
        <end position="79"/>
    </location>
</feature>
<dbReference type="AlphaFoldDB" id="A0A6G8ARF2"/>
<evidence type="ECO:0000259" key="8">
    <source>
        <dbReference type="Pfam" id="PF04239"/>
    </source>
</evidence>
<dbReference type="EMBL" id="CP049887">
    <property type="protein sequence ID" value="QIL47651.1"/>
    <property type="molecule type" value="Genomic_DNA"/>
</dbReference>
<dbReference type="InterPro" id="IPR007353">
    <property type="entry name" value="DUF421"/>
</dbReference>
<dbReference type="InterPro" id="IPR023090">
    <property type="entry name" value="UPF0702_alpha/beta_dom_sf"/>
</dbReference>
<reference evidence="10 11" key="1">
    <citation type="submission" date="2020-03" db="EMBL/GenBank/DDBJ databases">
        <title>Vagococcus sp. nov., isolated from beetles.</title>
        <authorList>
            <person name="Hyun D.-W."/>
            <person name="Bae J.-W."/>
        </authorList>
    </citation>
    <scope>NUCLEOTIDE SEQUENCE [LARGE SCALE GENOMIC DNA]</scope>
    <source>
        <strain evidence="10 11">HDW17B</strain>
    </source>
</reference>
<comment type="similarity">
    <text evidence="2">Belongs to the UPF0702 family.</text>
</comment>
<evidence type="ECO:0000313" key="11">
    <source>
        <dbReference type="Proteomes" id="UP000501747"/>
    </source>
</evidence>
<accession>A0A6G8ARF2</accession>
<evidence type="ECO:0000256" key="7">
    <source>
        <dbReference type="SAM" id="Phobius"/>
    </source>
</evidence>
<evidence type="ECO:0000256" key="3">
    <source>
        <dbReference type="ARBA" id="ARBA00022475"/>
    </source>
</evidence>
<dbReference type="Pfam" id="PF20730">
    <property type="entry name" value="YetF_N"/>
    <property type="match status" value="1"/>
</dbReference>
<evidence type="ECO:0000256" key="2">
    <source>
        <dbReference type="ARBA" id="ARBA00006448"/>
    </source>
</evidence>
<comment type="subcellular location">
    <subcellularLocation>
        <location evidence="1">Cell membrane</location>
        <topology evidence="1">Multi-pass membrane protein</topology>
    </subcellularLocation>
</comment>
<feature type="transmembrane region" description="Helical" evidence="7">
    <location>
        <begin position="59"/>
        <end position="79"/>
    </location>
</feature>
<evidence type="ECO:0000259" key="9">
    <source>
        <dbReference type="Pfam" id="PF20730"/>
    </source>
</evidence>
<dbReference type="InterPro" id="IPR048454">
    <property type="entry name" value="YetF_N"/>
</dbReference>
<dbReference type="PANTHER" id="PTHR34582:SF6">
    <property type="entry name" value="UPF0702 TRANSMEMBRANE PROTEIN YCAP"/>
    <property type="match status" value="1"/>
</dbReference>
<keyword evidence="6 7" id="KW-0472">Membrane</keyword>
<evidence type="ECO:0000256" key="1">
    <source>
        <dbReference type="ARBA" id="ARBA00004651"/>
    </source>
</evidence>
<organism evidence="10 11">
    <name type="scientific">Vagococcus hydrophili</name>
    <dbReference type="NCBI Taxonomy" id="2714947"/>
    <lineage>
        <taxon>Bacteria</taxon>
        <taxon>Bacillati</taxon>
        <taxon>Bacillota</taxon>
        <taxon>Bacilli</taxon>
        <taxon>Lactobacillales</taxon>
        <taxon>Enterococcaceae</taxon>
        <taxon>Vagococcus</taxon>
    </lineage>
</organism>
<keyword evidence="5 7" id="KW-1133">Transmembrane helix</keyword>
<dbReference type="RefSeq" id="WP_166033823.1">
    <property type="nucleotide sequence ID" value="NZ_CP049887.1"/>
</dbReference>
<keyword evidence="11" id="KW-1185">Reference proteome</keyword>
<evidence type="ECO:0000256" key="4">
    <source>
        <dbReference type="ARBA" id="ARBA00022692"/>
    </source>
</evidence>
<dbReference type="KEGG" id="vhy:G7082_03405"/>